<evidence type="ECO:0000256" key="7">
    <source>
        <dbReference type="ARBA" id="ARBA00023237"/>
    </source>
</evidence>
<keyword evidence="3" id="KW-0813">Transport</keyword>
<proteinExistence type="inferred from homology"/>
<dbReference type="SUPFAM" id="SSF56954">
    <property type="entry name" value="Outer membrane efflux proteins (OEP)"/>
    <property type="match status" value="1"/>
</dbReference>
<protein>
    <submittedName>
        <fullName evidence="8">TolC family protein</fullName>
    </submittedName>
</protein>
<evidence type="ECO:0000256" key="6">
    <source>
        <dbReference type="ARBA" id="ARBA00023136"/>
    </source>
</evidence>
<name>A0ABP9DRF3_9BACT</name>
<evidence type="ECO:0000256" key="1">
    <source>
        <dbReference type="ARBA" id="ARBA00004442"/>
    </source>
</evidence>
<comment type="similarity">
    <text evidence="2">Belongs to the outer membrane factor (OMF) (TC 1.B.17) family.</text>
</comment>
<accession>A0ABP9DRF3</accession>
<dbReference type="Pfam" id="PF02321">
    <property type="entry name" value="OEP"/>
    <property type="match status" value="2"/>
</dbReference>
<comment type="caution">
    <text evidence="8">The sequence shown here is derived from an EMBL/GenBank/DDBJ whole genome shotgun (WGS) entry which is preliminary data.</text>
</comment>
<keyword evidence="9" id="KW-1185">Reference proteome</keyword>
<dbReference type="InterPro" id="IPR051906">
    <property type="entry name" value="TolC-like"/>
</dbReference>
<comment type="subcellular location">
    <subcellularLocation>
        <location evidence="1">Cell outer membrane</location>
    </subcellularLocation>
</comment>
<organism evidence="8 9">
    <name type="scientific">Algivirga pacifica</name>
    <dbReference type="NCBI Taxonomy" id="1162670"/>
    <lineage>
        <taxon>Bacteria</taxon>
        <taxon>Pseudomonadati</taxon>
        <taxon>Bacteroidota</taxon>
        <taxon>Cytophagia</taxon>
        <taxon>Cytophagales</taxon>
        <taxon>Flammeovirgaceae</taxon>
        <taxon>Algivirga</taxon>
    </lineage>
</organism>
<evidence type="ECO:0000256" key="5">
    <source>
        <dbReference type="ARBA" id="ARBA00022692"/>
    </source>
</evidence>
<keyword evidence="4" id="KW-1134">Transmembrane beta strand</keyword>
<keyword evidence="7" id="KW-0998">Cell outer membrane</keyword>
<evidence type="ECO:0000313" key="9">
    <source>
        <dbReference type="Proteomes" id="UP001500298"/>
    </source>
</evidence>
<reference evidence="9" key="1">
    <citation type="journal article" date="2019" name="Int. J. Syst. Evol. Microbiol.">
        <title>The Global Catalogue of Microorganisms (GCM) 10K type strain sequencing project: providing services to taxonomists for standard genome sequencing and annotation.</title>
        <authorList>
            <consortium name="The Broad Institute Genomics Platform"/>
            <consortium name="The Broad Institute Genome Sequencing Center for Infectious Disease"/>
            <person name="Wu L."/>
            <person name="Ma J."/>
        </authorList>
    </citation>
    <scope>NUCLEOTIDE SEQUENCE [LARGE SCALE GENOMIC DNA]</scope>
    <source>
        <strain evidence="9">JCM 18326</strain>
    </source>
</reference>
<keyword evidence="6" id="KW-0472">Membrane</keyword>
<evidence type="ECO:0000256" key="3">
    <source>
        <dbReference type="ARBA" id="ARBA00022448"/>
    </source>
</evidence>
<dbReference type="EMBL" id="BAABJX010000065">
    <property type="protein sequence ID" value="GAA4850523.1"/>
    <property type="molecule type" value="Genomic_DNA"/>
</dbReference>
<dbReference type="Proteomes" id="UP001500298">
    <property type="component" value="Unassembled WGS sequence"/>
</dbReference>
<evidence type="ECO:0000256" key="4">
    <source>
        <dbReference type="ARBA" id="ARBA00022452"/>
    </source>
</evidence>
<evidence type="ECO:0000256" key="2">
    <source>
        <dbReference type="ARBA" id="ARBA00007613"/>
    </source>
</evidence>
<dbReference type="Gene3D" id="1.20.1600.10">
    <property type="entry name" value="Outer membrane efflux proteins (OEP)"/>
    <property type="match status" value="1"/>
</dbReference>
<dbReference type="PANTHER" id="PTHR30026">
    <property type="entry name" value="OUTER MEMBRANE PROTEIN TOLC"/>
    <property type="match status" value="1"/>
</dbReference>
<keyword evidence="5" id="KW-0812">Transmembrane</keyword>
<evidence type="ECO:0000313" key="8">
    <source>
        <dbReference type="EMBL" id="GAA4850523.1"/>
    </source>
</evidence>
<sequence length="475" mass="54552">MLLGLQEVVGQQKMSLSMAIEQAQQEAFETASYQADVAIAKWNYKVFRANLLPQVNLEGSPLSYSKQVNPITQPDGGITYQSIEQNNASLRLNVNQAIPLTGGKLYVGSQLYRFDNFLVDQQQYSTQPFFIGYSQPILKFNPQKWERQLQPLYWEEAQKQYTEDMAWLAVQTTDRYFEVLKTQERAAMAKSNFEDSQKILDITRQKLELGRASQNDLLQVELNVINAKSQLAQARFNNQKALRALRDFLRLDLEEEGWVLSLPTTLFKKSIDRTFAWQKAKQNRKDFVAYHRKLLEAKRNTARAKGQNRFQADVDVSIGFNNQAGSLADSYSNAVPAQTVGFTFTVPMLDWGKGKNAIRSAQAQVQKIQAEQQKDQVDFQRNVLNLVEGLEIAALQVERAAQARAIALKKYEITLQRFRLGALSLRELIWNTTEKDNTHNAYILALEGYWTGYYQLMTLTLYDFEKEIDIETNFK</sequence>
<gene>
    <name evidence="8" type="ORF">GCM10023331_38980</name>
</gene>
<dbReference type="InterPro" id="IPR003423">
    <property type="entry name" value="OMP_efflux"/>
</dbReference>
<dbReference type="PANTHER" id="PTHR30026:SF20">
    <property type="entry name" value="OUTER MEMBRANE PROTEIN TOLC"/>
    <property type="match status" value="1"/>
</dbReference>